<dbReference type="PROSITE" id="PS00501">
    <property type="entry name" value="SPASE_I_1"/>
    <property type="match status" value="1"/>
</dbReference>
<evidence type="ECO:0000256" key="6">
    <source>
        <dbReference type="ARBA" id="ARBA00022801"/>
    </source>
</evidence>
<evidence type="ECO:0000256" key="7">
    <source>
        <dbReference type="PIRSR" id="PIRSR600223-1"/>
    </source>
</evidence>
<dbReference type="InterPro" id="IPR036286">
    <property type="entry name" value="LexA/Signal_pep-like_sf"/>
</dbReference>
<evidence type="ECO:0000256" key="3">
    <source>
        <dbReference type="ARBA" id="ARBA00009370"/>
    </source>
</evidence>
<dbReference type="PRINTS" id="PR00727">
    <property type="entry name" value="LEADERPTASE"/>
</dbReference>
<comment type="caution">
    <text evidence="11">The sequence shown here is derived from an EMBL/GenBank/DDBJ whole genome shotgun (WGS) entry which is preliminary data.</text>
</comment>
<dbReference type="GO" id="GO:0005886">
    <property type="term" value="C:plasma membrane"/>
    <property type="evidence" value="ECO:0007669"/>
    <property type="project" value="UniProtKB-SubCell"/>
</dbReference>
<evidence type="ECO:0000256" key="9">
    <source>
        <dbReference type="SAM" id="MobiDB-lite"/>
    </source>
</evidence>
<feature type="domain" description="Peptidase S26" evidence="10">
    <location>
        <begin position="41"/>
        <end position="223"/>
    </location>
</feature>
<dbReference type="GO" id="GO:0009003">
    <property type="term" value="F:signal peptidase activity"/>
    <property type="evidence" value="ECO:0007669"/>
    <property type="project" value="UniProtKB-EC"/>
</dbReference>
<dbReference type="Gene3D" id="2.10.109.10">
    <property type="entry name" value="Umud Fragment, subunit A"/>
    <property type="match status" value="1"/>
</dbReference>
<evidence type="ECO:0000256" key="1">
    <source>
        <dbReference type="ARBA" id="ARBA00000677"/>
    </source>
</evidence>
<evidence type="ECO:0000256" key="8">
    <source>
        <dbReference type="RuleBase" id="RU362042"/>
    </source>
</evidence>
<dbReference type="EMBL" id="JACHMC010000001">
    <property type="protein sequence ID" value="MBB4882932.1"/>
    <property type="molecule type" value="Genomic_DNA"/>
</dbReference>
<keyword evidence="8" id="KW-0472">Membrane</keyword>
<keyword evidence="8" id="KW-0812">Transmembrane</keyword>
<reference evidence="11 12" key="1">
    <citation type="submission" date="2020-08" db="EMBL/GenBank/DDBJ databases">
        <title>Sequencing the genomes of 1000 actinobacteria strains.</title>
        <authorList>
            <person name="Klenk H.-P."/>
        </authorList>
    </citation>
    <scope>NUCLEOTIDE SEQUENCE [LARGE SCALE GENOMIC DNA]</scope>
    <source>
        <strain evidence="11 12">DSM 19079</strain>
    </source>
</reference>
<accession>A0A7W7PAZ3</accession>
<keyword evidence="5 8" id="KW-0645">Protease</keyword>
<protein>
    <recommendedName>
        <fullName evidence="4 8">Signal peptidase I</fullName>
        <ecNumber evidence="4 8">3.4.21.89</ecNumber>
    </recommendedName>
</protein>
<dbReference type="Pfam" id="PF10502">
    <property type="entry name" value="Peptidase_S26"/>
    <property type="match status" value="1"/>
</dbReference>
<evidence type="ECO:0000256" key="2">
    <source>
        <dbReference type="ARBA" id="ARBA00004401"/>
    </source>
</evidence>
<feature type="active site" evidence="7">
    <location>
        <position position="135"/>
    </location>
</feature>
<dbReference type="Proteomes" id="UP000560081">
    <property type="component" value="Unassembled WGS sequence"/>
</dbReference>
<name>A0A7W7PAZ3_9MICC</name>
<feature type="transmembrane region" description="Helical" evidence="8">
    <location>
        <begin position="39"/>
        <end position="59"/>
    </location>
</feature>
<dbReference type="NCBIfam" id="TIGR02227">
    <property type="entry name" value="sigpep_I_bact"/>
    <property type="match status" value="1"/>
</dbReference>
<keyword evidence="12" id="KW-1185">Reference proteome</keyword>
<dbReference type="InterPro" id="IPR019533">
    <property type="entry name" value="Peptidase_S26"/>
</dbReference>
<feature type="compositionally biased region" description="Basic and acidic residues" evidence="9">
    <location>
        <begin position="24"/>
        <end position="33"/>
    </location>
</feature>
<comment type="subcellular location">
    <subcellularLocation>
        <location evidence="2">Cell membrane</location>
        <topology evidence="2">Single-pass type II membrane protein</topology>
    </subcellularLocation>
    <subcellularLocation>
        <location evidence="8">Membrane</location>
        <topology evidence="8">Single-pass type II membrane protein</topology>
    </subcellularLocation>
</comment>
<dbReference type="InterPro" id="IPR000223">
    <property type="entry name" value="Pept_S26A_signal_pept_1"/>
</dbReference>
<proteinExistence type="inferred from homology"/>
<comment type="catalytic activity">
    <reaction evidence="1 8">
        <text>Cleavage of hydrophobic, N-terminal signal or leader sequences from secreted and periplasmic proteins.</text>
        <dbReference type="EC" id="3.4.21.89"/>
    </reaction>
</comment>
<dbReference type="GO" id="GO:0006465">
    <property type="term" value="P:signal peptide processing"/>
    <property type="evidence" value="ECO:0007669"/>
    <property type="project" value="InterPro"/>
</dbReference>
<evidence type="ECO:0000256" key="4">
    <source>
        <dbReference type="ARBA" id="ARBA00013208"/>
    </source>
</evidence>
<evidence type="ECO:0000259" key="10">
    <source>
        <dbReference type="Pfam" id="PF10502"/>
    </source>
</evidence>
<dbReference type="PANTHER" id="PTHR43390">
    <property type="entry name" value="SIGNAL PEPTIDASE I"/>
    <property type="match status" value="1"/>
</dbReference>
<evidence type="ECO:0000256" key="5">
    <source>
        <dbReference type="ARBA" id="ARBA00022670"/>
    </source>
</evidence>
<gene>
    <name evidence="11" type="ORF">BJ976_001283</name>
</gene>
<feature type="region of interest" description="Disordered" evidence="9">
    <location>
        <begin position="1"/>
        <end position="33"/>
    </location>
</feature>
<dbReference type="AlphaFoldDB" id="A0A7W7PAZ3"/>
<dbReference type="GO" id="GO:0004252">
    <property type="term" value="F:serine-type endopeptidase activity"/>
    <property type="evidence" value="ECO:0007669"/>
    <property type="project" value="InterPro"/>
</dbReference>
<keyword evidence="6 8" id="KW-0378">Hydrolase</keyword>
<keyword evidence="8" id="KW-1133">Transmembrane helix</keyword>
<evidence type="ECO:0000313" key="12">
    <source>
        <dbReference type="Proteomes" id="UP000560081"/>
    </source>
</evidence>
<dbReference type="EC" id="3.4.21.89" evidence="4 8"/>
<dbReference type="InterPro" id="IPR019756">
    <property type="entry name" value="Pept_S26A_signal_pept_1_Ser-AS"/>
</dbReference>
<organism evidence="11 12">
    <name type="scientific">Micrococcus flavus</name>
    <dbReference type="NCBI Taxonomy" id="384602"/>
    <lineage>
        <taxon>Bacteria</taxon>
        <taxon>Bacillati</taxon>
        <taxon>Actinomycetota</taxon>
        <taxon>Actinomycetes</taxon>
        <taxon>Micrococcales</taxon>
        <taxon>Micrococcaceae</taxon>
        <taxon>Micrococcus</taxon>
    </lineage>
</organism>
<dbReference type="CDD" id="cd06530">
    <property type="entry name" value="S26_SPase_I"/>
    <property type="match status" value="1"/>
</dbReference>
<comment type="similarity">
    <text evidence="3 8">Belongs to the peptidase S26 family.</text>
</comment>
<sequence>MAESSVPSGAGSHADLAVPSPTDRAARPRDDGGPHPVRAAALAVALTLALLVLAQVFFVRMFHVPSASMEPTLQPGDRVAVGLWAPGPLALERGDVVVFEDTQAWLAGAEAVQADPLHAALQVVSPGSGEGHLVKRVVGLPGDTVAWRPGWDHVEVDGRPLPEPYLAGAPAQEAFEVTVPEGRLFVLGDHREASQDSRQHGDGPGGGFVAVDDVVGRVEAVVWPPARIGTMPDVTEEGR</sequence>
<dbReference type="PROSITE" id="PS00761">
    <property type="entry name" value="SPASE_I_3"/>
    <property type="match status" value="1"/>
</dbReference>
<dbReference type="RefSeq" id="WP_184231836.1">
    <property type="nucleotide sequence ID" value="NZ_BMLA01000001.1"/>
</dbReference>
<dbReference type="PANTHER" id="PTHR43390:SF1">
    <property type="entry name" value="CHLOROPLAST PROCESSING PEPTIDASE"/>
    <property type="match status" value="1"/>
</dbReference>
<dbReference type="InterPro" id="IPR019758">
    <property type="entry name" value="Pept_S26A_signal_pept_1_CS"/>
</dbReference>
<feature type="active site" evidence="7">
    <location>
        <position position="68"/>
    </location>
</feature>
<dbReference type="SUPFAM" id="SSF51306">
    <property type="entry name" value="LexA/Signal peptidase"/>
    <property type="match status" value="1"/>
</dbReference>
<evidence type="ECO:0000313" key="11">
    <source>
        <dbReference type="EMBL" id="MBB4882932.1"/>
    </source>
</evidence>